<name>A0AAE1XKQ9_9LAMI</name>
<reference evidence="2" key="1">
    <citation type="submission" date="2020-06" db="EMBL/GenBank/DDBJ databases">
        <authorList>
            <person name="Li T."/>
            <person name="Hu X."/>
            <person name="Zhang T."/>
            <person name="Song X."/>
            <person name="Zhang H."/>
            <person name="Dai N."/>
            <person name="Sheng W."/>
            <person name="Hou X."/>
            <person name="Wei L."/>
        </authorList>
    </citation>
    <scope>NUCLEOTIDE SEQUENCE</scope>
    <source>
        <strain evidence="2">3651</strain>
        <tissue evidence="2">Leaf</tissue>
    </source>
</reference>
<gene>
    <name evidence="2" type="ORF">Salat_2735900</name>
</gene>
<evidence type="ECO:0000313" key="2">
    <source>
        <dbReference type="EMBL" id="KAK4413233.1"/>
    </source>
</evidence>
<feature type="region of interest" description="Disordered" evidence="1">
    <location>
        <begin position="1"/>
        <end position="52"/>
    </location>
</feature>
<protein>
    <submittedName>
        <fullName evidence="2">Uncharacterized protein</fullName>
    </submittedName>
</protein>
<feature type="compositionally biased region" description="Polar residues" evidence="1">
    <location>
        <begin position="14"/>
        <end position="39"/>
    </location>
</feature>
<reference evidence="2" key="2">
    <citation type="journal article" date="2024" name="Plant">
        <title>Genomic evolution and insights into agronomic trait innovations of Sesamum species.</title>
        <authorList>
            <person name="Miao H."/>
            <person name="Wang L."/>
            <person name="Qu L."/>
            <person name="Liu H."/>
            <person name="Sun Y."/>
            <person name="Le M."/>
            <person name="Wang Q."/>
            <person name="Wei S."/>
            <person name="Zheng Y."/>
            <person name="Lin W."/>
            <person name="Duan Y."/>
            <person name="Cao H."/>
            <person name="Xiong S."/>
            <person name="Wang X."/>
            <person name="Wei L."/>
            <person name="Li C."/>
            <person name="Ma Q."/>
            <person name="Ju M."/>
            <person name="Zhao R."/>
            <person name="Li G."/>
            <person name="Mu C."/>
            <person name="Tian Q."/>
            <person name="Mei H."/>
            <person name="Zhang T."/>
            <person name="Gao T."/>
            <person name="Zhang H."/>
        </authorList>
    </citation>
    <scope>NUCLEOTIDE SEQUENCE</scope>
    <source>
        <strain evidence="2">3651</strain>
    </source>
</reference>
<dbReference type="EMBL" id="JACGWO010000012">
    <property type="protein sequence ID" value="KAK4413233.1"/>
    <property type="molecule type" value="Genomic_DNA"/>
</dbReference>
<comment type="caution">
    <text evidence="2">The sequence shown here is derived from an EMBL/GenBank/DDBJ whole genome shotgun (WGS) entry which is preliminary data.</text>
</comment>
<keyword evidence="3" id="KW-1185">Reference proteome</keyword>
<sequence length="117" mass="12730">MQQLDKSPYPMVPVSNNENCDPHFNSDSVQELGSVSSPEHSPVNPHSEGIPPAAVPVLEQTQSIQSEASEVAGRPTRTRTKPMWLQDFVCNNATTSSVILSPDYVSCLTRIDFCAEG</sequence>
<proteinExistence type="predicted"/>
<accession>A0AAE1XKQ9</accession>
<dbReference type="Proteomes" id="UP001293254">
    <property type="component" value="Unassembled WGS sequence"/>
</dbReference>
<evidence type="ECO:0000256" key="1">
    <source>
        <dbReference type="SAM" id="MobiDB-lite"/>
    </source>
</evidence>
<organism evidence="2 3">
    <name type="scientific">Sesamum alatum</name>
    <dbReference type="NCBI Taxonomy" id="300844"/>
    <lineage>
        <taxon>Eukaryota</taxon>
        <taxon>Viridiplantae</taxon>
        <taxon>Streptophyta</taxon>
        <taxon>Embryophyta</taxon>
        <taxon>Tracheophyta</taxon>
        <taxon>Spermatophyta</taxon>
        <taxon>Magnoliopsida</taxon>
        <taxon>eudicotyledons</taxon>
        <taxon>Gunneridae</taxon>
        <taxon>Pentapetalae</taxon>
        <taxon>asterids</taxon>
        <taxon>lamiids</taxon>
        <taxon>Lamiales</taxon>
        <taxon>Pedaliaceae</taxon>
        <taxon>Sesamum</taxon>
    </lineage>
</organism>
<evidence type="ECO:0000313" key="3">
    <source>
        <dbReference type="Proteomes" id="UP001293254"/>
    </source>
</evidence>
<dbReference type="AlphaFoldDB" id="A0AAE1XKQ9"/>